<dbReference type="AlphaFoldDB" id="A0A077MFA7"/>
<proteinExistence type="predicted"/>
<sequence length="111" mass="12000">MDRELADFLAWLDRNGGRTGTGVTVTVTRAGSSATLTSAPAVVSALFDVARTSRPGTGRCIDGTRRCVLCVEKNWSTSILRTSTTTAMSRCDAERVAGRDWCSSTVARRRR</sequence>
<name>A0A077MFA7_9MICO</name>
<keyword evidence="2" id="KW-1185">Reference proteome</keyword>
<accession>A0A077MFA7</accession>
<reference evidence="1 2" key="1">
    <citation type="journal article" date="2013" name="ISME J.">
        <title>A metabolic model for members of the genus Tetrasphaera involved in enhanced biological phosphorus removal.</title>
        <authorList>
            <person name="Kristiansen R."/>
            <person name="Nguyen H.T.T."/>
            <person name="Saunders A.M."/>
            <person name="Nielsen J.L."/>
            <person name="Wimmer R."/>
            <person name="Le V.Q."/>
            <person name="McIlroy S.J."/>
            <person name="Petrovski S."/>
            <person name="Seviour R.J."/>
            <person name="Calteau A."/>
            <person name="Nielsen K.L."/>
            <person name="Nielsen P.H."/>
        </authorList>
    </citation>
    <scope>NUCLEOTIDE SEQUENCE [LARGE SCALE GENOMIC DNA]</scope>
    <source>
        <strain evidence="1 2">Ben 74</strain>
    </source>
</reference>
<comment type="caution">
    <text evidence="1">The sequence shown here is derived from an EMBL/GenBank/DDBJ whole genome shotgun (WGS) entry which is preliminary data.</text>
</comment>
<dbReference type="STRING" id="1193518.BN13_470019"/>
<organism evidence="1 2">
    <name type="scientific">Nostocoides jenkinsii Ben 74</name>
    <dbReference type="NCBI Taxonomy" id="1193518"/>
    <lineage>
        <taxon>Bacteria</taxon>
        <taxon>Bacillati</taxon>
        <taxon>Actinomycetota</taxon>
        <taxon>Actinomycetes</taxon>
        <taxon>Micrococcales</taxon>
        <taxon>Intrasporangiaceae</taxon>
        <taxon>Nostocoides</taxon>
    </lineage>
</organism>
<protein>
    <submittedName>
        <fullName evidence="1">Uncharacterized protein</fullName>
    </submittedName>
</protein>
<evidence type="ECO:0000313" key="1">
    <source>
        <dbReference type="EMBL" id="CCI53773.1"/>
    </source>
</evidence>
<gene>
    <name evidence="1" type="ORF">BN13_470019</name>
</gene>
<evidence type="ECO:0000313" key="2">
    <source>
        <dbReference type="Proteomes" id="UP000035720"/>
    </source>
</evidence>
<dbReference type="EMBL" id="CAJC01000158">
    <property type="protein sequence ID" value="CCI53773.1"/>
    <property type="molecule type" value="Genomic_DNA"/>
</dbReference>
<dbReference type="Proteomes" id="UP000035720">
    <property type="component" value="Unassembled WGS sequence"/>
</dbReference>